<protein>
    <submittedName>
        <fullName evidence="1">Uncharacterized protein</fullName>
    </submittedName>
</protein>
<comment type="caution">
    <text evidence="1">The sequence shown here is derived from an EMBL/GenBank/DDBJ whole genome shotgun (WGS) entry which is preliminary data.</text>
</comment>
<gene>
    <name evidence="1" type="ORF">BN2614_LOCUS1</name>
</gene>
<dbReference type="AlphaFoldDB" id="A0A9X9LBP6"/>
<keyword evidence="2" id="KW-1185">Reference proteome</keyword>
<organism evidence="1 2">
    <name type="scientific">Gulo gulo</name>
    <name type="common">Wolverine</name>
    <name type="synonym">Gluton</name>
    <dbReference type="NCBI Taxonomy" id="48420"/>
    <lineage>
        <taxon>Eukaryota</taxon>
        <taxon>Metazoa</taxon>
        <taxon>Chordata</taxon>
        <taxon>Craniata</taxon>
        <taxon>Vertebrata</taxon>
        <taxon>Euteleostomi</taxon>
        <taxon>Mammalia</taxon>
        <taxon>Eutheria</taxon>
        <taxon>Laurasiatheria</taxon>
        <taxon>Carnivora</taxon>
        <taxon>Caniformia</taxon>
        <taxon>Musteloidea</taxon>
        <taxon>Mustelidae</taxon>
        <taxon>Guloninae</taxon>
        <taxon>Gulo</taxon>
    </lineage>
</organism>
<accession>A0A9X9LBP6</accession>
<evidence type="ECO:0000313" key="2">
    <source>
        <dbReference type="Proteomes" id="UP000269945"/>
    </source>
</evidence>
<dbReference type="EMBL" id="CYRY02000011">
    <property type="protein sequence ID" value="VCW48609.1"/>
    <property type="molecule type" value="Genomic_DNA"/>
</dbReference>
<evidence type="ECO:0000313" key="1">
    <source>
        <dbReference type="EMBL" id="VCW48609.1"/>
    </source>
</evidence>
<dbReference type="Proteomes" id="UP000269945">
    <property type="component" value="Unassembled WGS sequence"/>
</dbReference>
<sequence>MVQNNYLSHEGRYFHWWVLVLPFLLPPTTLPRQTSLSDTFLTLKPMLSPERASLKVSWCISTDFTSVVTLTGAKVTTIPGLRTTVSTHPRGTVPIPPIL</sequence>
<reference evidence="1 2" key="1">
    <citation type="submission" date="2018-10" db="EMBL/GenBank/DDBJ databases">
        <authorList>
            <person name="Ekblom R."/>
            <person name="Jareborg N."/>
        </authorList>
    </citation>
    <scope>NUCLEOTIDE SEQUENCE [LARGE SCALE GENOMIC DNA]</scope>
    <source>
        <tissue evidence="1">Muscle</tissue>
    </source>
</reference>
<proteinExistence type="predicted"/>
<name>A0A9X9LBP6_GULGU</name>